<proteinExistence type="predicted"/>
<evidence type="ECO:0000259" key="1">
    <source>
        <dbReference type="PROSITE" id="PS50887"/>
    </source>
</evidence>
<evidence type="ECO:0000313" key="3">
    <source>
        <dbReference type="Proteomes" id="UP000449710"/>
    </source>
</evidence>
<dbReference type="InterPro" id="IPR029787">
    <property type="entry name" value="Nucleotide_cyclase"/>
</dbReference>
<keyword evidence="3" id="KW-1185">Reference proteome</keyword>
<dbReference type="EMBL" id="SUMG01000002">
    <property type="protein sequence ID" value="NBG87419.1"/>
    <property type="molecule type" value="Genomic_DNA"/>
</dbReference>
<dbReference type="Gene3D" id="3.30.450.40">
    <property type="match status" value="1"/>
</dbReference>
<dbReference type="PANTHER" id="PTHR45138">
    <property type="entry name" value="REGULATORY COMPONENTS OF SENSORY TRANSDUCTION SYSTEM"/>
    <property type="match status" value="1"/>
</dbReference>
<dbReference type="InterPro" id="IPR000160">
    <property type="entry name" value="GGDEF_dom"/>
</dbReference>
<dbReference type="Gene3D" id="3.30.70.270">
    <property type="match status" value="1"/>
</dbReference>
<dbReference type="GO" id="GO:0052621">
    <property type="term" value="F:diguanylate cyclase activity"/>
    <property type="evidence" value="ECO:0007669"/>
    <property type="project" value="TreeGrafter"/>
</dbReference>
<dbReference type="SUPFAM" id="SSF55781">
    <property type="entry name" value="GAF domain-like"/>
    <property type="match status" value="1"/>
</dbReference>
<dbReference type="NCBIfam" id="TIGR00254">
    <property type="entry name" value="GGDEF"/>
    <property type="match status" value="1"/>
</dbReference>
<dbReference type="SUPFAM" id="SSF55073">
    <property type="entry name" value="Nucleotide cyclase"/>
    <property type="match status" value="1"/>
</dbReference>
<protein>
    <submittedName>
        <fullName evidence="2">Sensor domain-containing diguanylate cyclase</fullName>
    </submittedName>
</protein>
<dbReference type="InterPro" id="IPR029016">
    <property type="entry name" value="GAF-like_dom_sf"/>
</dbReference>
<reference evidence="2 3" key="1">
    <citation type="submission" date="2019-04" db="EMBL/GenBank/DDBJ databases">
        <title>Isachenkonia alkalipeptolytica gen. nov. sp. nov. a new anaerobic, alkiliphilic organothrophic bacterium capable to reduce synthesized ferrihydrite isolated from a soda lake.</title>
        <authorList>
            <person name="Toshchakov S.V."/>
            <person name="Zavarzina D.G."/>
            <person name="Zhilina T.N."/>
            <person name="Kostrikina N.A."/>
            <person name="Kublanov I.V."/>
        </authorList>
    </citation>
    <scope>NUCLEOTIDE SEQUENCE [LARGE SCALE GENOMIC DNA]</scope>
    <source>
        <strain evidence="2 3">Z-1701</strain>
    </source>
</reference>
<dbReference type="Proteomes" id="UP000449710">
    <property type="component" value="Unassembled WGS sequence"/>
</dbReference>
<sequence>MGENAMNFQELERKFLKITRILNRQQDKDRGIDLLGRFIKSRFGGEVLFYDFTADKSQAVVNKVSEEHQGSGTPLPIDRPIEDYNKPLWLKGKEEIDPYFGDSRRIFFMNRVFAMPIITRGEFNNLLVVYVTGEEEISLETQAFVRFAVKELVAFLSRIKNSNRFFEKMLFRMNYLENILLFQNQESDLEKIMKEIVENIPKAIGMKKCTIALLDKKKEYLLPYYSNFIDASKAEKYPMDKELIQDHTGILALEKKEPIIVYDAQKDSRCDPELARKLKVYSNVTVPIISLRGEALGVMYVDNGQYEIFTAEQIRFLKIIGGHIGLILSNLNYIDRLQSKVRTDGLTGLYNKESFQILYQEYVRSRQKTKGRFALLMMDIDNFKRINDTHGHPLGDRFLKKIAKTMEESVRDGDVVGRYGGEEFIILLKDTGRAGACRIAERIRKKIEEIRIREISTTISAGLAVFPEDSKYSGELIEVADRNLYRAKKAGKNQIFAEYIDKL</sequence>
<dbReference type="Pfam" id="PF13185">
    <property type="entry name" value="GAF_2"/>
    <property type="match status" value="1"/>
</dbReference>
<dbReference type="AlphaFoldDB" id="A0AA44BCI9"/>
<dbReference type="Pfam" id="PF00990">
    <property type="entry name" value="GGDEF"/>
    <property type="match status" value="1"/>
</dbReference>
<dbReference type="GO" id="GO:0005886">
    <property type="term" value="C:plasma membrane"/>
    <property type="evidence" value="ECO:0007669"/>
    <property type="project" value="TreeGrafter"/>
</dbReference>
<dbReference type="GO" id="GO:0043709">
    <property type="term" value="P:cell adhesion involved in single-species biofilm formation"/>
    <property type="evidence" value="ECO:0007669"/>
    <property type="project" value="TreeGrafter"/>
</dbReference>
<dbReference type="InterPro" id="IPR050469">
    <property type="entry name" value="Diguanylate_Cyclase"/>
</dbReference>
<dbReference type="InterPro" id="IPR003018">
    <property type="entry name" value="GAF"/>
</dbReference>
<comment type="caution">
    <text evidence="2">The sequence shown here is derived from an EMBL/GenBank/DDBJ whole genome shotgun (WGS) entry which is preliminary data.</text>
</comment>
<gene>
    <name evidence="2" type="ORF">ISALK_02780</name>
</gene>
<organism evidence="2 3">
    <name type="scientific">Isachenkonia alkalipeptolytica</name>
    <dbReference type="NCBI Taxonomy" id="2565777"/>
    <lineage>
        <taxon>Bacteria</taxon>
        <taxon>Bacillati</taxon>
        <taxon>Bacillota</taxon>
        <taxon>Clostridia</taxon>
        <taxon>Eubacteriales</taxon>
        <taxon>Clostridiaceae</taxon>
        <taxon>Isachenkonia</taxon>
    </lineage>
</organism>
<accession>A0AA44BCI9</accession>
<dbReference type="FunFam" id="3.30.70.270:FF:000001">
    <property type="entry name" value="Diguanylate cyclase domain protein"/>
    <property type="match status" value="1"/>
</dbReference>
<dbReference type="CDD" id="cd01949">
    <property type="entry name" value="GGDEF"/>
    <property type="match status" value="1"/>
</dbReference>
<dbReference type="SMART" id="SM00267">
    <property type="entry name" value="GGDEF"/>
    <property type="match status" value="1"/>
</dbReference>
<dbReference type="SMART" id="SM00065">
    <property type="entry name" value="GAF"/>
    <property type="match status" value="1"/>
</dbReference>
<dbReference type="PANTHER" id="PTHR45138:SF24">
    <property type="entry name" value="DIGUANYLATE CYCLASE DGCC-RELATED"/>
    <property type="match status" value="1"/>
</dbReference>
<name>A0AA44BCI9_9CLOT</name>
<dbReference type="PROSITE" id="PS50887">
    <property type="entry name" value="GGDEF"/>
    <property type="match status" value="1"/>
</dbReference>
<dbReference type="InterPro" id="IPR043128">
    <property type="entry name" value="Rev_trsase/Diguanyl_cyclase"/>
</dbReference>
<dbReference type="GO" id="GO:1902201">
    <property type="term" value="P:negative regulation of bacterial-type flagellum-dependent cell motility"/>
    <property type="evidence" value="ECO:0007669"/>
    <property type="project" value="TreeGrafter"/>
</dbReference>
<feature type="domain" description="GGDEF" evidence="1">
    <location>
        <begin position="371"/>
        <end position="500"/>
    </location>
</feature>
<evidence type="ECO:0000313" key="2">
    <source>
        <dbReference type="EMBL" id="NBG87419.1"/>
    </source>
</evidence>